<keyword evidence="12" id="KW-0575">Peroxidase</keyword>
<protein>
    <submittedName>
        <fullName evidence="12">Eosinophil peroxidase-like isoform X1</fullName>
    </submittedName>
</protein>
<feature type="chain" id="PRO_5041200520" evidence="11">
    <location>
        <begin position="23"/>
        <end position="726"/>
    </location>
</feature>
<accession>A0AA35PR50</accession>
<keyword evidence="13" id="KW-1185">Reference proteome</keyword>
<dbReference type="PANTHER" id="PTHR11475">
    <property type="entry name" value="OXIDASE/PEROXIDASE"/>
    <property type="match status" value="1"/>
</dbReference>
<dbReference type="GO" id="GO:0046872">
    <property type="term" value="F:metal ion binding"/>
    <property type="evidence" value="ECO:0007669"/>
    <property type="project" value="UniProtKB-KW"/>
</dbReference>
<dbReference type="GO" id="GO:0042742">
    <property type="term" value="P:defense response to bacterium"/>
    <property type="evidence" value="ECO:0007669"/>
    <property type="project" value="TreeGrafter"/>
</dbReference>
<dbReference type="Pfam" id="PF03098">
    <property type="entry name" value="An_peroxidase"/>
    <property type="match status" value="1"/>
</dbReference>
<evidence type="ECO:0000256" key="10">
    <source>
        <dbReference type="SAM" id="Coils"/>
    </source>
</evidence>
<organism evidence="12 13">
    <name type="scientific">Podarcis lilfordi</name>
    <name type="common">Lilford's wall lizard</name>
    <dbReference type="NCBI Taxonomy" id="74358"/>
    <lineage>
        <taxon>Eukaryota</taxon>
        <taxon>Metazoa</taxon>
        <taxon>Chordata</taxon>
        <taxon>Craniata</taxon>
        <taxon>Vertebrata</taxon>
        <taxon>Euteleostomi</taxon>
        <taxon>Lepidosauria</taxon>
        <taxon>Squamata</taxon>
        <taxon>Bifurcata</taxon>
        <taxon>Unidentata</taxon>
        <taxon>Episquamata</taxon>
        <taxon>Laterata</taxon>
        <taxon>Lacertibaenia</taxon>
        <taxon>Lacertidae</taxon>
        <taxon>Podarcis</taxon>
    </lineage>
</organism>
<keyword evidence="6 9" id="KW-0408">Iron</keyword>
<evidence type="ECO:0000313" key="12">
    <source>
        <dbReference type="EMBL" id="CAI5795085.1"/>
    </source>
</evidence>
<keyword evidence="4 11" id="KW-0732">Signal</keyword>
<dbReference type="InterPro" id="IPR037120">
    <property type="entry name" value="Haem_peroxidase_sf_animal"/>
</dbReference>
<evidence type="ECO:0000256" key="4">
    <source>
        <dbReference type="ARBA" id="ARBA00022729"/>
    </source>
</evidence>
<evidence type="ECO:0000256" key="11">
    <source>
        <dbReference type="SAM" id="SignalP"/>
    </source>
</evidence>
<feature type="coiled-coil region" evidence="10">
    <location>
        <begin position="40"/>
        <end position="67"/>
    </location>
</feature>
<dbReference type="FunFam" id="1.10.640.10:FF:000001">
    <property type="entry name" value="Peroxidasin homolog"/>
    <property type="match status" value="1"/>
</dbReference>
<feature type="signal peptide" evidence="11">
    <location>
        <begin position="1"/>
        <end position="22"/>
    </location>
</feature>
<keyword evidence="7" id="KW-1015">Disulfide bond</keyword>
<evidence type="ECO:0000256" key="2">
    <source>
        <dbReference type="ARBA" id="ARBA00022617"/>
    </source>
</evidence>
<evidence type="ECO:0000256" key="6">
    <source>
        <dbReference type="ARBA" id="ARBA00023004"/>
    </source>
</evidence>
<proteinExistence type="inferred from homology"/>
<gene>
    <name evidence="12" type="ORF">PODLI_1B041603</name>
</gene>
<dbReference type="GO" id="GO:0020037">
    <property type="term" value="F:heme binding"/>
    <property type="evidence" value="ECO:0007669"/>
    <property type="project" value="InterPro"/>
</dbReference>
<evidence type="ECO:0000256" key="8">
    <source>
        <dbReference type="ARBA" id="ARBA00061342"/>
    </source>
</evidence>
<comment type="cofactor">
    <cofactor evidence="1">
        <name>heme b</name>
        <dbReference type="ChEBI" id="CHEBI:60344"/>
    </cofactor>
</comment>
<dbReference type="PROSITE" id="PS50292">
    <property type="entry name" value="PEROXIDASE_3"/>
    <property type="match status" value="1"/>
</dbReference>
<feature type="binding site" description="axial binding residue" evidence="9">
    <location>
        <position position="479"/>
    </location>
    <ligand>
        <name>heme b</name>
        <dbReference type="ChEBI" id="CHEBI:60344"/>
    </ligand>
    <ligandPart>
        <name>Fe</name>
        <dbReference type="ChEBI" id="CHEBI:18248"/>
    </ligandPart>
</feature>
<dbReference type="GO" id="GO:0006979">
    <property type="term" value="P:response to oxidative stress"/>
    <property type="evidence" value="ECO:0007669"/>
    <property type="project" value="InterPro"/>
</dbReference>
<evidence type="ECO:0000256" key="5">
    <source>
        <dbReference type="ARBA" id="ARBA00023002"/>
    </source>
</evidence>
<dbReference type="SUPFAM" id="SSF48113">
    <property type="entry name" value="Heme-dependent peroxidases"/>
    <property type="match status" value="1"/>
</dbReference>
<dbReference type="Proteomes" id="UP001178461">
    <property type="component" value="Chromosome 15"/>
</dbReference>
<dbReference type="AlphaFoldDB" id="A0AA35PR50"/>
<dbReference type="GO" id="GO:0004601">
    <property type="term" value="F:peroxidase activity"/>
    <property type="evidence" value="ECO:0007669"/>
    <property type="project" value="UniProtKB-KW"/>
</dbReference>
<dbReference type="InterPro" id="IPR019791">
    <property type="entry name" value="Haem_peroxidase_animal"/>
</dbReference>
<sequence length="726" mass="81122">MSGAQLLLVLLGCLVATKPLQATDLPLRAIGKILDTSDLLRSVEEAKQLVEDAYKRTQQRLNEKLQREKVNPTDLLVSFKQPVGRTKEAVKAADTMHVTWALLKQKLQPAIPGDFNITDVLSPGQMQTIYKASGCAKQEQSPLQCDFNSPFRTITGECNNRRIPTLGANNRPYARRLLQEYEDGISLPRGWTENKTYYGFPLPLVREVSNQIVAFNDKRLTDDPFRSVMFMQYGQFIDHDLDFGPSTTATLTFIKGADCENTCAKAPPCFPIKIPPNDPVKDPKGCMAFTRAAPACNGGYAIRNQINALTAFLDASMVYASEVDWARQLRNTSSNQGLLAVNLNYTDKGLAYLPFGNPPGFPELCNKTNTTAKIPCFFAGDNRVNEMPGLTALQTLFMRFHNRMASQLKLLNPHMDSDTIYNIARKINGAVIQKITYSEYLPALLGDAFPRFVGRSTGYNDSVDPRIASSFTNAFRFGHASVRPVVFRLDSRYQLQSETPLEKEFFASWRIIQQGGIDPLIRGLLGKPAKLVRPDQLVVDALRDKLFEQIRNGSGLDLPSLNMQRGRDHGLPGYNAWRQLCGLSQPQNENELAAVIQNRDVAKKFMSLYKTPNNIDLWVGGVAEPLVRNGRVGPTFACIIGDQFRRTRTGDRFYYENPGVFTPSQLQALNRVSLAHIICENTNIREVPRNVFRANSYPGDFVRCSTVPRLSLFAWKCTCDSADGSC</sequence>
<keyword evidence="10" id="KW-0175">Coiled coil</keyword>
<dbReference type="PRINTS" id="PR00457">
    <property type="entry name" value="ANPEROXIDASE"/>
</dbReference>
<keyword evidence="2 9" id="KW-0349">Heme</keyword>
<name>A0AA35PR50_9SAUR</name>
<keyword evidence="3 9" id="KW-0479">Metal-binding</keyword>
<evidence type="ECO:0000256" key="9">
    <source>
        <dbReference type="PIRSR" id="PIRSR619791-2"/>
    </source>
</evidence>
<evidence type="ECO:0000256" key="3">
    <source>
        <dbReference type="ARBA" id="ARBA00022723"/>
    </source>
</evidence>
<evidence type="ECO:0000256" key="7">
    <source>
        <dbReference type="ARBA" id="ARBA00023157"/>
    </source>
</evidence>
<dbReference type="GO" id="GO:0005615">
    <property type="term" value="C:extracellular space"/>
    <property type="evidence" value="ECO:0007669"/>
    <property type="project" value="TreeGrafter"/>
</dbReference>
<dbReference type="PANTHER" id="PTHR11475:SF63">
    <property type="entry name" value="EOSINOPHIL PEROXIDASE"/>
    <property type="match status" value="1"/>
</dbReference>
<evidence type="ECO:0000256" key="1">
    <source>
        <dbReference type="ARBA" id="ARBA00001970"/>
    </source>
</evidence>
<evidence type="ECO:0000313" key="13">
    <source>
        <dbReference type="Proteomes" id="UP001178461"/>
    </source>
</evidence>
<reference evidence="12" key="1">
    <citation type="submission" date="2022-12" db="EMBL/GenBank/DDBJ databases">
        <authorList>
            <person name="Alioto T."/>
            <person name="Alioto T."/>
            <person name="Gomez Garrido J."/>
        </authorList>
    </citation>
    <scope>NUCLEOTIDE SEQUENCE</scope>
</reference>
<dbReference type="EMBL" id="OX395141">
    <property type="protein sequence ID" value="CAI5795085.1"/>
    <property type="molecule type" value="Genomic_DNA"/>
</dbReference>
<dbReference type="InterPro" id="IPR010255">
    <property type="entry name" value="Haem_peroxidase_sf"/>
</dbReference>
<dbReference type="Gene3D" id="1.10.640.10">
    <property type="entry name" value="Haem peroxidase domain superfamily, animal type"/>
    <property type="match status" value="1"/>
</dbReference>
<comment type="similarity">
    <text evidence="8">Belongs to the peroxidase family. XPO subfamily.</text>
</comment>
<keyword evidence="5" id="KW-0560">Oxidoreductase</keyword>